<dbReference type="Proteomes" id="UP000051162">
    <property type="component" value="Unassembled WGS sequence"/>
</dbReference>
<proteinExistence type="predicted"/>
<evidence type="ECO:0000313" key="3">
    <source>
        <dbReference type="Proteomes" id="UP000051162"/>
    </source>
</evidence>
<keyword evidence="1" id="KW-0732">Signal</keyword>
<organism evidence="2 3">
    <name type="scientific">Levilactobacillus namurensis DSM 19117</name>
    <dbReference type="NCBI Taxonomy" id="1423773"/>
    <lineage>
        <taxon>Bacteria</taxon>
        <taxon>Bacillati</taxon>
        <taxon>Bacillota</taxon>
        <taxon>Bacilli</taxon>
        <taxon>Lactobacillales</taxon>
        <taxon>Lactobacillaceae</taxon>
        <taxon>Levilactobacillus</taxon>
    </lineage>
</organism>
<evidence type="ECO:0000313" key="2">
    <source>
        <dbReference type="EMBL" id="KRK74489.1"/>
    </source>
</evidence>
<sequence>MKKFLLGLLIPVACVSVSSVSANAAKVYDGTPRAIRGYYRTKMHKTYFGHHKYYWNFRTLHITGSRITEDYGAQTDQALVYRLAHSNLSKHDFILGGRYVPMGGESPAYLAYMHKTKKTLKVDYFDESGSKVTGHATYYKFSGKTSKVRNYPYK</sequence>
<dbReference type="EMBL" id="AZDT01000046">
    <property type="protein sequence ID" value="KRK74489.1"/>
    <property type="molecule type" value="Genomic_DNA"/>
</dbReference>
<comment type="caution">
    <text evidence="2">The sequence shown here is derived from an EMBL/GenBank/DDBJ whole genome shotgun (WGS) entry which is preliminary data.</text>
</comment>
<dbReference type="GeneID" id="84782531"/>
<feature type="signal peptide" evidence="1">
    <location>
        <begin position="1"/>
        <end position="24"/>
    </location>
</feature>
<evidence type="ECO:0000256" key="1">
    <source>
        <dbReference type="SAM" id="SignalP"/>
    </source>
</evidence>
<protein>
    <recommendedName>
        <fullName evidence="4">Lipoprotein</fullName>
    </recommendedName>
</protein>
<reference evidence="2 3" key="1">
    <citation type="journal article" date="2015" name="Genome Announc.">
        <title>Expanding the biotechnology potential of lactobacilli through comparative genomics of 213 strains and associated genera.</title>
        <authorList>
            <person name="Sun Z."/>
            <person name="Harris H.M."/>
            <person name="McCann A."/>
            <person name="Guo C."/>
            <person name="Argimon S."/>
            <person name="Zhang W."/>
            <person name="Yang X."/>
            <person name="Jeffery I.B."/>
            <person name="Cooney J.C."/>
            <person name="Kagawa T.F."/>
            <person name="Liu W."/>
            <person name="Song Y."/>
            <person name="Salvetti E."/>
            <person name="Wrobel A."/>
            <person name="Rasinkangas P."/>
            <person name="Parkhill J."/>
            <person name="Rea M.C."/>
            <person name="O'Sullivan O."/>
            <person name="Ritari J."/>
            <person name="Douillard F.P."/>
            <person name="Paul Ross R."/>
            <person name="Yang R."/>
            <person name="Briner A.E."/>
            <person name="Felis G.E."/>
            <person name="de Vos W.M."/>
            <person name="Barrangou R."/>
            <person name="Klaenhammer T.R."/>
            <person name="Caufield P.W."/>
            <person name="Cui Y."/>
            <person name="Zhang H."/>
            <person name="O'Toole P.W."/>
        </authorList>
    </citation>
    <scope>NUCLEOTIDE SEQUENCE [LARGE SCALE GENOMIC DNA]</scope>
    <source>
        <strain evidence="2 3">DSM 19117</strain>
    </source>
</reference>
<dbReference type="AlphaFoldDB" id="A0A0R1K0E4"/>
<gene>
    <name evidence="2" type="ORF">FD30_GL002239</name>
</gene>
<dbReference type="PATRIC" id="fig|1423773.3.peg.2297"/>
<evidence type="ECO:0008006" key="4">
    <source>
        <dbReference type="Google" id="ProtNLM"/>
    </source>
</evidence>
<dbReference type="RefSeq" id="WP_056944511.1">
    <property type="nucleotide sequence ID" value="NZ_AZDT01000046.1"/>
</dbReference>
<keyword evidence="3" id="KW-1185">Reference proteome</keyword>
<accession>A0A0R1K0E4</accession>
<name>A0A0R1K0E4_9LACO</name>
<feature type="chain" id="PRO_5006406357" description="Lipoprotein" evidence="1">
    <location>
        <begin position="25"/>
        <end position="154"/>
    </location>
</feature>